<sequence length="215" mass="21891">MRIDRPKGAQVGDGNVQHNTYVPPQAGPRHRSPSMSVSAGDHAHVTQKNTSLKFSIPVVGPLLALAAAHPVVAAGAAALVLGGGGLAANAALSDSGSGASTALVRGFTLKNSPDGASTGYDFSHTPPVVADTATDAIYMSGSLLVATNGKLAQWNTSELPTGDDCRALLAEQPVRSVPVGPQTVVCYLDRNGDPGYISVTSSDIEATTVDTAHLR</sequence>
<dbReference type="EMBL" id="BMWD01000026">
    <property type="protein sequence ID" value="GGX84754.1"/>
    <property type="molecule type" value="Genomic_DNA"/>
</dbReference>
<dbReference type="Proteomes" id="UP000645555">
    <property type="component" value="Unassembled WGS sequence"/>
</dbReference>
<reference evidence="2" key="2">
    <citation type="submission" date="2020-09" db="EMBL/GenBank/DDBJ databases">
        <authorList>
            <person name="Sun Q."/>
            <person name="Ohkuma M."/>
        </authorList>
    </citation>
    <scope>NUCLEOTIDE SEQUENCE</scope>
    <source>
        <strain evidence="2">JCM 4956</strain>
    </source>
</reference>
<dbReference type="RefSeq" id="WP_190038753.1">
    <property type="nucleotide sequence ID" value="NZ_BMWD01000026.1"/>
</dbReference>
<evidence type="ECO:0000313" key="3">
    <source>
        <dbReference type="Proteomes" id="UP000645555"/>
    </source>
</evidence>
<dbReference type="AlphaFoldDB" id="A0A918U3B0"/>
<name>A0A918U3B0_9ACTN</name>
<organism evidence="2 3">
    <name type="scientific">Streptomyces fructofermentans</name>
    <dbReference type="NCBI Taxonomy" id="152141"/>
    <lineage>
        <taxon>Bacteria</taxon>
        <taxon>Bacillati</taxon>
        <taxon>Actinomycetota</taxon>
        <taxon>Actinomycetes</taxon>
        <taxon>Kitasatosporales</taxon>
        <taxon>Streptomycetaceae</taxon>
        <taxon>Streptomyces</taxon>
    </lineage>
</organism>
<comment type="caution">
    <text evidence="2">The sequence shown here is derived from an EMBL/GenBank/DDBJ whole genome shotgun (WGS) entry which is preliminary data.</text>
</comment>
<proteinExistence type="predicted"/>
<protein>
    <submittedName>
        <fullName evidence="2">Uncharacterized protein</fullName>
    </submittedName>
</protein>
<feature type="region of interest" description="Disordered" evidence="1">
    <location>
        <begin position="1"/>
        <end position="43"/>
    </location>
</feature>
<evidence type="ECO:0000313" key="2">
    <source>
        <dbReference type="EMBL" id="GGX84754.1"/>
    </source>
</evidence>
<gene>
    <name evidence="2" type="ORF">GCM10010515_60180</name>
</gene>
<keyword evidence="3" id="KW-1185">Reference proteome</keyword>
<accession>A0A918U3B0</accession>
<evidence type="ECO:0000256" key="1">
    <source>
        <dbReference type="SAM" id="MobiDB-lite"/>
    </source>
</evidence>
<reference evidence="2" key="1">
    <citation type="journal article" date="2014" name="Int. J. Syst. Evol. Microbiol.">
        <title>Complete genome sequence of Corynebacterium casei LMG S-19264T (=DSM 44701T), isolated from a smear-ripened cheese.</title>
        <authorList>
            <consortium name="US DOE Joint Genome Institute (JGI-PGF)"/>
            <person name="Walter F."/>
            <person name="Albersmeier A."/>
            <person name="Kalinowski J."/>
            <person name="Ruckert C."/>
        </authorList>
    </citation>
    <scope>NUCLEOTIDE SEQUENCE</scope>
    <source>
        <strain evidence="2">JCM 4956</strain>
    </source>
</reference>